<sequence>MEGLMYRNLKNFTKSKKVNIDMTLHVPNIMFCKGLGLKVYMDWAAVHYKKVT</sequence>
<protein>
    <submittedName>
        <fullName evidence="1">20005_t:CDS:1</fullName>
    </submittedName>
</protein>
<name>A0A9N9B8C2_9GLOM</name>
<dbReference type="EMBL" id="CAJVPY010002304">
    <property type="protein sequence ID" value="CAG8555963.1"/>
    <property type="molecule type" value="Genomic_DNA"/>
</dbReference>
<evidence type="ECO:0000313" key="1">
    <source>
        <dbReference type="EMBL" id="CAG8555963.1"/>
    </source>
</evidence>
<dbReference type="AlphaFoldDB" id="A0A9N9B8C2"/>
<dbReference type="Proteomes" id="UP000789405">
    <property type="component" value="Unassembled WGS sequence"/>
</dbReference>
<organism evidence="1 2">
    <name type="scientific">Dentiscutata erythropus</name>
    <dbReference type="NCBI Taxonomy" id="1348616"/>
    <lineage>
        <taxon>Eukaryota</taxon>
        <taxon>Fungi</taxon>
        <taxon>Fungi incertae sedis</taxon>
        <taxon>Mucoromycota</taxon>
        <taxon>Glomeromycotina</taxon>
        <taxon>Glomeromycetes</taxon>
        <taxon>Diversisporales</taxon>
        <taxon>Gigasporaceae</taxon>
        <taxon>Dentiscutata</taxon>
    </lineage>
</organism>
<comment type="caution">
    <text evidence="1">The sequence shown here is derived from an EMBL/GenBank/DDBJ whole genome shotgun (WGS) entry which is preliminary data.</text>
</comment>
<proteinExistence type="predicted"/>
<reference evidence="1" key="1">
    <citation type="submission" date="2021-06" db="EMBL/GenBank/DDBJ databases">
        <authorList>
            <person name="Kallberg Y."/>
            <person name="Tangrot J."/>
            <person name="Rosling A."/>
        </authorList>
    </citation>
    <scope>NUCLEOTIDE SEQUENCE</scope>
    <source>
        <strain evidence="1">MA453B</strain>
    </source>
</reference>
<evidence type="ECO:0000313" key="2">
    <source>
        <dbReference type="Proteomes" id="UP000789405"/>
    </source>
</evidence>
<accession>A0A9N9B8C2</accession>
<gene>
    <name evidence="1" type="ORF">DERYTH_LOCUS5500</name>
</gene>
<keyword evidence="2" id="KW-1185">Reference proteome</keyword>